<name>A0A1Y2I533_TRAC3</name>
<proteinExistence type="predicted"/>
<evidence type="ECO:0000313" key="2">
    <source>
        <dbReference type="EMBL" id="OSC96238.1"/>
    </source>
</evidence>
<sequence length="105" mass="11768">MSSLSALCGRVRGSCRRHTSHFRTRPLPRATGLPMPNSRGRALAGDAEVGRNATGLRCESQGQASLTRPVGSENFAASHSSRRRERRRDRLVGRPRWFTRDLRLN</sequence>
<feature type="region of interest" description="Disordered" evidence="1">
    <location>
        <begin position="60"/>
        <end position="90"/>
    </location>
</feature>
<gene>
    <name evidence="2" type="ORF">PYCCODRAFT_155301</name>
</gene>
<keyword evidence="3" id="KW-1185">Reference proteome</keyword>
<dbReference type="EMBL" id="KZ084207">
    <property type="protein sequence ID" value="OSC96238.1"/>
    <property type="molecule type" value="Genomic_DNA"/>
</dbReference>
<protein>
    <submittedName>
        <fullName evidence="2">Uncharacterized protein</fullName>
    </submittedName>
</protein>
<organism evidence="2 3">
    <name type="scientific">Trametes coccinea (strain BRFM310)</name>
    <name type="common">Pycnoporus coccineus</name>
    <dbReference type="NCBI Taxonomy" id="1353009"/>
    <lineage>
        <taxon>Eukaryota</taxon>
        <taxon>Fungi</taxon>
        <taxon>Dikarya</taxon>
        <taxon>Basidiomycota</taxon>
        <taxon>Agaricomycotina</taxon>
        <taxon>Agaricomycetes</taxon>
        <taxon>Polyporales</taxon>
        <taxon>Polyporaceae</taxon>
        <taxon>Trametes</taxon>
    </lineage>
</organism>
<evidence type="ECO:0000256" key="1">
    <source>
        <dbReference type="SAM" id="MobiDB-lite"/>
    </source>
</evidence>
<accession>A0A1Y2I533</accession>
<reference evidence="2 3" key="1">
    <citation type="journal article" date="2015" name="Biotechnol. Biofuels">
        <title>Enhanced degradation of softwood versus hardwood by the white-rot fungus Pycnoporus coccineus.</title>
        <authorList>
            <person name="Couturier M."/>
            <person name="Navarro D."/>
            <person name="Chevret D."/>
            <person name="Henrissat B."/>
            <person name="Piumi F."/>
            <person name="Ruiz-Duenas F.J."/>
            <person name="Martinez A.T."/>
            <person name="Grigoriev I.V."/>
            <person name="Riley R."/>
            <person name="Lipzen A."/>
            <person name="Berrin J.G."/>
            <person name="Master E.R."/>
            <person name="Rosso M.N."/>
        </authorList>
    </citation>
    <scope>NUCLEOTIDE SEQUENCE [LARGE SCALE GENOMIC DNA]</scope>
    <source>
        <strain evidence="2 3">BRFM310</strain>
    </source>
</reference>
<dbReference type="AlphaFoldDB" id="A0A1Y2I533"/>
<dbReference type="Proteomes" id="UP000193067">
    <property type="component" value="Unassembled WGS sequence"/>
</dbReference>
<evidence type="ECO:0000313" key="3">
    <source>
        <dbReference type="Proteomes" id="UP000193067"/>
    </source>
</evidence>